<sequence length="70" mass="7976">MVKEKVLLSRNFNLFLICFLYSISKTFKVHTIFKYNMCETVDSHDFSTLAITGALFGLKIAITPNEIVVT</sequence>
<reference evidence="2 3" key="1">
    <citation type="submission" date="2019-09" db="EMBL/GenBank/DDBJ databases">
        <authorList>
            <person name="Geng P."/>
            <person name="Wan X."/>
            <person name="Zhou G."/>
            <person name="Yuan Z."/>
            <person name="Hu X."/>
        </authorList>
    </citation>
    <scope>NUCLEOTIDE SEQUENCE [LARGE SCALE GENOMIC DNA]</scope>
    <source>
        <strain evidence="2 3">EFR-4</strain>
    </source>
</reference>
<accession>A0A5M9GUY1</accession>
<evidence type="ECO:0000313" key="2">
    <source>
        <dbReference type="EMBL" id="KAA8477699.1"/>
    </source>
</evidence>
<protein>
    <submittedName>
        <fullName evidence="2">Uncharacterized protein</fullName>
    </submittedName>
</protein>
<proteinExistence type="predicted"/>
<keyword evidence="1" id="KW-0812">Transmembrane</keyword>
<name>A0A5M9GUY1_9BACI</name>
<organism evidence="2 3">
    <name type="scientific">Bacillus paranthracis</name>
    <dbReference type="NCBI Taxonomy" id="2026186"/>
    <lineage>
        <taxon>Bacteria</taxon>
        <taxon>Bacillati</taxon>
        <taxon>Bacillota</taxon>
        <taxon>Bacilli</taxon>
        <taxon>Bacillales</taxon>
        <taxon>Bacillaceae</taxon>
        <taxon>Bacillus</taxon>
        <taxon>Bacillus cereus group</taxon>
    </lineage>
</organism>
<dbReference type="AlphaFoldDB" id="A0A5M9GUY1"/>
<evidence type="ECO:0000256" key="1">
    <source>
        <dbReference type="SAM" id="Phobius"/>
    </source>
</evidence>
<feature type="transmembrane region" description="Helical" evidence="1">
    <location>
        <begin position="6"/>
        <end position="24"/>
    </location>
</feature>
<dbReference type="Proteomes" id="UP000325411">
    <property type="component" value="Unassembled WGS sequence"/>
</dbReference>
<comment type="caution">
    <text evidence="2">The sequence shown here is derived from an EMBL/GenBank/DDBJ whole genome shotgun (WGS) entry which is preliminary data.</text>
</comment>
<keyword evidence="1" id="KW-0472">Membrane</keyword>
<gene>
    <name evidence="2" type="ORF">FYW06_13405</name>
</gene>
<dbReference type="EMBL" id="VXCE01000008">
    <property type="protein sequence ID" value="KAA8477699.1"/>
    <property type="molecule type" value="Genomic_DNA"/>
</dbReference>
<evidence type="ECO:0000313" key="3">
    <source>
        <dbReference type="Proteomes" id="UP000325411"/>
    </source>
</evidence>
<keyword evidence="1" id="KW-1133">Transmembrane helix</keyword>